<feature type="domain" description="Response regulatory" evidence="3">
    <location>
        <begin position="279"/>
        <end position="395"/>
    </location>
</feature>
<name>A0ABS8W7A9_9GAMM</name>
<protein>
    <submittedName>
        <fullName evidence="4">Response regulator</fullName>
    </submittedName>
</protein>
<comment type="caution">
    <text evidence="4">The sequence shown here is derived from an EMBL/GenBank/DDBJ whole genome shotgun (WGS) entry which is preliminary data.</text>
</comment>
<gene>
    <name evidence="4" type="ORF">K6Y31_08700</name>
</gene>
<dbReference type="Gene3D" id="3.40.50.2300">
    <property type="match status" value="1"/>
</dbReference>
<dbReference type="SUPFAM" id="SSF52172">
    <property type="entry name" value="CheY-like"/>
    <property type="match status" value="1"/>
</dbReference>
<feature type="modified residue" description="4-aspartylphosphate" evidence="2">
    <location>
        <position position="328"/>
    </location>
</feature>
<evidence type="ECO:0000256" key="2">
    <source>
        <dbReference type="PROSITE-ProRule" id="PRU00169"/>
    </source>
</evidence>
<dbReference type="PANTHER" id="PTHR44591">
    <property type="entry name" value="STRESS RESPONSE REGULATOR PROTEIN 1"/>
    <property type="match status" value="1"/>
</dbReference>
<proteinExistence type="predicted"/>
<organism evidence="4 5">
    <name type="scientific">Motilimonas cestriensis</name>
    <dbReference type="NCBI Taxonomy" id="2742685"/>
    <lineage>
        <taxon>Bacteria</taxon>
        <taxon>Pseudomonadati</taxon>
        <taxon>Pseudomonadota</taxon>
        <taxon>Gammaproteobacteria</taxon>
        <taxon>Alteromonadales</taxon>
        <taxon>Alteromonadales genera incertae sedis</taxon>
        <taxon>Motilimonas</taxon>
    </lineage>
</organism>
<dbReference type="Pfam" id="PF00072">
    <property type="entry name" value="Response_reg"/>
    <property type="match status" value="1"/>
</dbReference>
<evidence type="ECO:0000256" key="1">
    <source>
        <dbReference type="ARBA" id="ARBA00022553"/>
    </source>
</evidence>
<dbReference type="SMART" id="SM00448">
    <property type="entry name" value="REC"/>
    <property type="match status" value="1"/>
</dbReference>
<keyword evidence="1 2" id="KW-0597">Phosphoprotein</keyword>
<accession>A0ABS8W7A9</accession>
<dbReference type="PROSITE" id="PS50110">
    <property type="entry name" value="RESPONSE_REGULATORY"/>
    <property type="match status" value="1"/>
</dbReference>
<dbReference type="InterPro" id="IPR011006">
    <property type="entry name" value="CheY-like_superfamily"/>
</dbReference>
<evidence type="ECO:0000313" key="5">
    <source>
        <dbReference type="Proteomes" id="UP001201273"/>
    </source>
</evidence>
<dbReference type="InterPro" id="IPR001789">
    <property type="entry name" value="Sig_transdc_resp-reg_receiver"/>
</dbReference>
<dbReference type="EMBL" id="JAIMJA010000007">
    <property type="protein sequence ID" value="MCE2594892.1"/>
    <property type="molecule type" value="Genomic_DNA"/>
</dbReference>
<reference evidence="4 5" key="1">
    <citation type="journal article" date="2022" name="Environ. Microbiol. Rep.">
        <title>Eco-phylogenetic analyses reveal divergent evolution of vitamin B12 metabolism in the marine bacterial family 'Psychromonadaceae'.</title>
        <authorList>
            <person name="Jin X."/>
            <person name="Yang Y."/>
            <person name="Cao H."/>
            <person name="Gao B."/>
            <person name="Zhao Z."/>
        </authorList>
    </citation>
    <scope>NUCLEOTIDE SEQUENCE [LARGE SCALE GENOMIC DNA]</scope>
    <source>
        <strain evidence="4 5">MKS20</strain>
    </source>
</reference>
<evidence type="ECO:0000259" key="3">
    <source>
        <dbReference type="PROSITE" id="PS50110"/>
    </source>
</evidence>
<dbReference type="CDD" id="cd00156">
    <property type="entry name" value="REC"/>
    <property type="match status" value="1"/>
</dbReference>
<dbReference type="PANTHER" id="PTHR44591:SF3">
    <property type="entry name" value="RESPONSE REGULATORY DOMAIN-CONTAINING PROTEIN"/>
    <property type="match status" value="1"/>
</dbReference>
<sequence length="399" mass="45194">MDKRTSTSLIVFHESHETVDALSSLLKTRFSNVFYADIRLEPKEYLNCFRQHHHSFLFIFAFDNPHTSWVLKKSLCKNESLAPIFNINHENFLLCDKSHRELAYQLCEKGEFYSYETIKPIYDNKKLNLSLKRAVEKISLDMALLKKSRELDELQEGSDQSLKALCDKIRHAGSEQSSKLDEVISKFDGLIGSAIKDELSQSLEKLAGKLSEQEVARLLDMLRSISVSPELDKLKQHTEQMFKALQESAKPVRKTKNKVAKTGVVKSPMWAIKPLKKITIVIADDQPVLVKILASMLEPKGFKVETASNGAEAIMKAKVSDPKLLLLDIDMPILDGIETIKACKKIPNLSTIPIIMLTSYSDKEHFRTCLESGAIDYIVKPTNAETLLKKVHAVIDQYD</sequence>
<dbReference type="Proteomes" id="UP001201273">
    <property type="component" value="Unassembled WGS sequence"/>
</dbReference>
<keyword evidence="5" id="KW-1185">Reference proteome</keyword>
<dbReference type="RefSeq" id="WP_233052402.1">
    <property type="nucleotide sequence ID" value="NZ_JAIMJA010000007.1"/>
</dbReference>
<evidence type="ECO:0000313" key="4">
    <source>
        <dbReference type="EMBL" id="MCE2594892.1"/>
    </source>
</evidence>
<dbReference type="InterPro" id="IPR050595">
    <property type="entry name" value="Bact_response_regulator"/>
</dbReference>